<dbReference type="Pfam" id="PF06754">
    <property type="entry name" value="PhnG"/>
    <property type="match status" value="1"/>
</dbReference>
<gene>
    <name evidence="1" type="ORF">BEN30_15370</name>
</gene>
<keyword evidence="1" id="KW-0456">Lyase</keyword>
<comment type="caution">
    <text evidence="1">The sequence shown here is derived from an EMBL/GenBank/DDBJ whole genome shotgun (WGS) entry which is preliminary data.</text>
</comment>
<dbReference type="EMBL" id="MCGG01000055">
    <property type="protein sequence ID" value="OEJ65067.1"/>
    <property type="molecule type" value="Genomic_DNA"/>
</dbReference>
<dbReference type="GO" id="GO:0015716">
    <property type="term" value="P:organic phosphonate transport"/>
    <property type="evidence" value="ECO:0007669"/>
    <property type="project" value="InterPro"/>
</dbReference>
<keyword evidence="2" id="KW-1185">Reference proteome</keyword>
<sequence length="138" mass="15250">MGLLARADAKALEKAWAELEDKPAYVVLRTPETGMVMVRARTGGEGQQFNFGEMSVTRCVVRTDTGHQGHAYIAGRNKTHATIAAVLDALLQVPERHEALDADILEPIRYRLNLQDNETADKVAATRVDFFTLVRGDD</sequence>
<dbReference type="GO" id="GO:0019634">
    <property type="term" value="P:organic phosphonate metabolic process"/>
    <property type="evidence" value="ECO:0007669"/>
    <property type="project" value="InterPro"/>
</dbReference>
<dbReference type="Proteomes" id="UP000095347">
    <property type="component" value="Unassembled WGS sequence"/>
</dbReference>
<name>A0A1E5Q4B8_9PROT</name>
<dbReference type="NCBIfam" id="TIGR03293">
    <property type="entry name" value="PhnG_redo"/>
    <property type="match status" value="1"/>
</dbReference>
<dbReference type="STRING" id="28181.BEN30_15370"/>
<evidence type="ECO:0000313" key="1">
    <source>
        <dbReference type="EMBL" id="OEJ65067.1"/>
    </source>
</evidence>
<proteinExistence type="predicted"/>
<reference evidence="2" key="1">
    <citation type="submission" date="2016-07" db="EMBL/GenBank/DDBJ databases">
        <authorList>
            <person name="Florea S."/>
            <person name="Webb J.S."/>
            <person name="Jaromczyk J."/>
            <person name="Schardl C.L."/>
        </authorList>
    </citation>
    <scope>NUCLEOTIDE SEQUENCE [LARGE SCALE GENOMIC DNA]</scope>
    <source>
        <strain evidence="2">MV-1</strain>
    </source>
</reference>
<dbReference type="GO" id="GO:0016829">
    <property type="term" value="F:lyase activity"/>
    <property type="evidence" value="ECO:0007669"/>
    <property type="project" value="UniProtKB-KW"/>
</dbReference>
<organism evidence="1 2">
    <name type="scientific">Magnetovibrio blakemorei</name>
    <dbReference type="NCBI Taxonomy" id="28181"/>
    <lineage>
        <taxon>Bacteria</taxon>
        <taxon>Pseudomonadati</taxon>
        <taxon>Pseudomonadota</taxon>
        <taxon>Alphaproteobacteria</taxon>
        <taxon>Rhodospirillales</taxon>
        <taxon>Magnetovibrionaceae</taxon>
        <taxon>Magnetovibrio</taxon>
    </lineage>
</organism>
<evidence type="ECO:0000313" key="2">
    <source>
        <dbReference type="Proteomes" id="UP000095347"/>
    </source>
</evidence>
<accession>A0A1E5Q4B8</accession>
<dbReference type="InterPro" id="IPR009609">
    <property type="entry name" value="Phosphonate_metab_PhnG"/>
</dbReference>
<dbReference type="AlphaFoldDB" id="A0A1E5Q4B8"/>
<protein>
    <submittedName>
        <fullName evidence="1">Phosphonate C-P lyase system protein PhnG</fullName>
    </submittedName>
</protein>